<comment type="caution">
    <text evidence="8">The sequence shown here is derived from an EMBL/GenBank/DDBJ whole genome shotgun (WGS) entry which is preliminary data.</text>
</comment>
<feature type="domain" description="4Fe-4S ferredoxin-type" evidence="7">
    <location>
        <begin position="125"/>
        <end position="154"/>
    </location>
</feature>
<feature type="binding site" evidence="6">
    <location>
        <position position="64"/>
    </location>
    <ligand>
        <name>[4Fe-4S] cluster</name>
        <dbReference type="ChEBI" id="CHEBI:49883"/>
        <label>2</label>
    </ligand>
</feature>
<feature type="binding site" evidence="6">
    <location>
        <position position="36"/>
    </location>
    <ligand>
        <name>[4Fe-4S] cluster</name>
        <dbReference type="ChEBI" id="CHEBI:49883"/>
        <label>1</label>
    </ligand>
</feature>
<evidence type="ECO:0000256" key="5">
    <source>
        <dbReference type="ARBA" id="ARBA00023014"/>
    </source>
</evidence>
<dbReference type="InterPro" id="IPR004496">
    <property type="entry name" value="NapF"/>
</dbReference>
<feature type="binding site" evidence="6">
    <location>
        <position position="61"/>
    </location>
    <ligand>
        <name>[4Fe-4S] cluster</name>
        <dbReference type="ChEBI" id="CHEBI:49883"/>
        <label>2</label>
    </ligand>
</feature>
<comment type="cofactor">
    <cofactor evidence="6">
        <name>[4Fe-4S] cluster</name>
        <dbReference type="ChEBI" id="CHEBI:49883"/>
    </cofactor>
</comment>
<comment type="subunit">
    <text evidence="6">Interacts with the cytoplasmic NapA precursor.</text>
</comment>
<evidence type="ECO:0000256" key="6">
    <source>
        <dbReference type="HAMAP-Rule" id="MF_02201"/>
    </source>
</evidence>
<dbReference type="Proteomes" id="UP000190198">
    <property type="component" value="Unassembled WGS sequence"/>
</dbReference>
<accession>A0A1T2L4L0</accession>
<evidence type="ECO:0000256" key="1">
    <source>
        <dbReference type="ARBA" id="ARBA00022485"/>
    </source>
</evidence>
<evidence type="ECO:0000256" key="4">
    <source>
        <dbReference type="ARBA" id="ARBA00023004"/>
    </source>
</evidence>
<dbReference type="AlphaFoldDB" id="A0A1T2L4L0"/>
<evidence type="ECO:0000313" key="9">
    <source>
        <dbReference type="Proteomes" id="UP000190198"/>
    </source>
</evidence>
<feature type="binding site" evidence="6">
    <location>
        <position position="134"/>
    </location>
    <ligand>
        <name>[4Fe-4S] cluster</name>
        <dbReference type="ChEBI" id="CHEBI:49883"/>
        <label>3</label>
    </ligand>
</feature>
<dbReference type="PROSITE" id="PS51379">
    <property type="entry name" value="4FE4S_FER_2"/>
    <property type="match status" value="2"/>
</dbReference>
<keyword evidence="3 6" id="KW-0677">Repeat</keyword>
<comment type="function">
    <text evidence="6">Could be involved in the maturation of NapA, the catalytic subunit of the periplasmic nitrate reductase, before its export into the periplasm.</text>
</comment>
<dbReference type="GO" id="GO:0005737">
    <property type="term" value="C:cytoplasm"/>
    <property type="evidence" value="ECO:0007669"/>
    <property type="project" value="UniProtKB-SubCell"/>
</dbReference>
<dbReference type="Pfam" id="PF00037">
    <property type="entry name" value="Fer4"/>
    <property type="match status" value="1"/>
</dbReference>
<keyword evidence="5 6" id="KW-0411">Iron-sulfur</keyword>
<reference evidence="8 9" key="1">
    <citation type="submission" date="2016-11" db="EMBL/GenBank/DDBJ databases">
        <title>Mixed transmission modes and dynamic genome evolution in an obligate animal-bacterial symbiosis.</title>
        <authorList>
            <person name="Russell S.L."/>
            <person name="Corbett-Detig R.B."/>
            <person name="Cavanaugh C.M."/>
        </authorList>
    </citation>
    <scope>NUCLEOTIDE SEQUENCE [LARGE SCALE GENOMIC DNA]</scope>
    <source>
        <strain evidence="8">Sp-SM6</strain>
    </source>
</reference>
<feature type="binding site" evidence="6">
    <location>
        <position position="58"/>
    </location>
    <ligand>
        <name>[4Fe-4S] cluster</name>
        <dbReference type="ChEBI" id="CHEBI:49883"/>
        <label>2</label>
    </ligand>
</feature>
<feature type="binding site" evidence="6">
    <location>
        <position position="26"/>
    </location>
    <ligand>
        <name>[4Fe-4S] cluster</name>
        <dbReference type="ChEBI" id="CHEBI:49883"/>
        <label>1</label>
    </ligand>
</feature>
<dbReference type="CDD" id="cd10564">
    <property type="entry name" value="NapF_like"/>
    <property type="match status" value="1"/>
</dbReference>
<evidence type="ECO:0000259" key="7">
    <source>
        <dbReference type="PROSITE" id="PS51379"/>
    </source>
</evidence>
<dbReference type="Pfam" id="PF13187">
    <property type="entry name" value="Fer4_9"/>
    <property type="match status" value="1"/>
</dbReference>
<feature type="binding site" evidence="6">
    <location>
        <position position="144"/>
    </location>
    <ligand>
        <name>[4Fe-4S] cluster</name>
        <dbReference type="ChEBI" id="CHEBI:49883"/>
        <label>3</label>
    </ligand>
</feature>
<keyword evidence="9" id="KW-1185">Reference proteome</keyword>
<feature type="binding site" evidence="6">
    <location>
        <position position="137"/>
    </location>
    <ligand>
        <name>[4Fe-4S] cluster</name>
        <dbReference type="ChEBI" id="CHEBI:49883"/>
        <label>3</label>
    </ligand>
</feature>
<dbReference type="InterPro" id="IPR017896">
    <property type="entry name" value="4Fe4S_Fe-S-bd"/>
</dbReference>
<comment type="subcellular location">
    <subcellularLocation>
        <location evidence="6">Cytoplasm</location>
    </subcellularLocation>
</comment>
<gene>
    <name evidence="6" type="primary">napF</name>
    <name evidence="8" type="ORF">BOW52_06440</name>
</gene>
<dbReference type="SUPFAM" id="SSF54862">
    <property type="entry name" value="4Fe-4S ferredoxins"/>
    <property type="match status" value="1"/>
</dbReference>
<dbReference type="PANTHER" id="PTHR43687">
    <property type="entry name" value="ADENYLYLSULFATE REDUCTASE, BETA SUBUNIT"/>
    <property type="match status" value="1"/>
</dbReference>
<dbReference type="InterPro" id="IPR050572">
    <property type="entry name" value="Fe-S_Ferredoxin"/>
</dbReference>
<dbReference type="EMBL" id="MPRK01000103">
    <property type="protein sequence ID" value="OOZ40045.1"/>
    <property type="molecule type" value="Genomic_DNA"/>
</dbReference>
<dbReference type="GO" id="GO:0051539">
    <property type="term" value="F:4 iron, 4 sulfur cluster binding"/>
    <property type="evidence" value="ECO:0007669"/>
    <property type="project" value="UniProtKB-UniRule"/>
</dbReference>
<sequence>MQFLRGNKTAFRPPWAIDDAQFAELCSRCSDCLSACKEQIIEKGRGGFPQINFQQGECIFCGDCVEQCQTGALQKNRFEADKAPWMLKVQVSEKCLNFTGVDCRSCGDRCVERAIRFRPQVGGKQKLQLDYELCTGCGACVAPCPVQAINLISVSESRSTEQGSLLEVYA</sequence>
<evidence type="ECO:0000313" key="8">
    <source>
        <dbReference type="EMBL" id="OOZ40045.1"/>
    </source>
</evidence>
<feature type="binding site" evidence="6">
    <location>
        <position position="140"/>
    </location>
    <ligand>
        <name>[4Fe-4S] cluster</name>
        <dbReference type="ChEBI" id="CHEBI:49883"/>
        <label>3</label>
    </ligand>
</feature>
<dbReference type="Gene3D" id="3.30.70.20">
    <property type="match status" value="2"/>
</dbReference>
<name>A0A1T2L4L0_9GAMM</name>
<evidence type="ECO:0000256" key="2">
    <source>
        <dbReference type="ARBA" id="ARBA00022723"/>
    </source>
</evidence>
<comment type="similarity">
    <text evidence="6">Belongs to the NapF family.</text>
</comment>
<organism evidence="8 9">
    <name type="scientific">Solemya elarraichensis gill symbiont</name>
    <dbReference type="NCBI Taxonomy" id="1918949"/>
    <lineage>
        <taxon>Bacteria</taxon>
        <taxon>Pseudomonadati</taxon>
        <taxon>Pseudomonadota</taxon>
        <taxon>Gammaproteobacteria</taxon>
        <taxon>sulfur-oxidizing symbionts</taxon>
    </lineage>
</organism>
<keyword evidence="2 6" id="KW-0479">Metal-binding</keyword>
<dbReference type="PROSITE" id="PS00198">
    <property type="entry name" value="4FE4S_FER_1"/>
    <property type="match status" value="1"/>
</dbReference>
<dbReference type="NCBIfam" id="TIGR00402">
    <property type="entry name" value="napF"/>
    <property type="match status" value="1"/>
</dbReference>
<dbReference type="InterPro" id="IPR017900">
    <property type="entry name" value="4Fe4S_Fe_S_CS"/>
</dbReference>
<feature type="binding site" evidence="6">
    <location>
        <position position="29"/>
    </location>
    <ligand>
        <name>[4Fe-4S] cluster</name>
        <dbReference type="ChEBI" id="CHEBI:49883"/>
        <label>1</label>
    </ligand>
</feature>
<dbReference type="PANTHER" id="PTHR43687:SF1">
    <property type="entry name" value="FERREDOXIN III"/>
    <property type="match status" value="1"/>
</dbReference>
<feature type="domain" description="4Fe-4S ferredoxin-type" evidence="7">
    <location>
        <begin position="47"/>
        <end position="78"/>
    </location>
</feature>
<dbReference type="HAMAP" id="MF_02201">
    <property type="entry name" value="NapF"/>
    <property type="match status" value="1"/>
</dbReference>
<keyword evidence="6" id="KW-0963">Cytoplasm</keyword>
<keyword evidence="1 6" id="KW-0004">4Fe-4S</keyword>
<protein>
    <recommendedName>
        <fullName evidence="6">Ferredoxin-type protein NapF</fullName>
    </recommendedName>
</protein>
<feature type="binding site" evidence="6">
    <location>
        <position position="32"/>
    </location>
    <ligand>
        <name>[4Fe-4S] cluster</name>
        <dbReference type="ChEBI" id="CHEBI:49883"/>
        <label>1</label>
    </ligand>
</feature>
<keyword evidence="4 6" id="KW-0408">Iron</keyword>
<dbReference type="GO" id="GO:0046872">
    <property type="term" value="F:metal ion binding"/>
    <property type="evidence" value="ECO:0007669"/>
    <property type="project" value="UniProtKB-KW"/>
</dbReference>
<feature type="binding site" evidence="6">
    <location>
        <position position="68"/>
    </location>
    <ligand>
        <name>[4Fe-4S] cluster</name>
        <dbReference type="ChEBI" id="CHEBI:49883"/>
        <label>2</label>
    </ligand>
</feature>
<evidence type="ECO:0000256" key="3">
    <source>
        <dbReference type="ARBA" id="ARBA00022737"/>
    </source>
</evidence>
<proteinExistence type="inferred from homology"/>